<reference evidence="1 2" key="1">
    <citation type="submission" date="2024-09" db="EMBL/GenBank/DDBJ databases">
        <title>Itraconazole resistance in Madurella fahalii resulting from another homologue of gene encoding cytochrome P450 14-alpha sterol demethylase (CYP51).</title>
        <authorList>
            <person name="Yoshioka I."/>
            <person name="Fahal A.H."/>
            <person name="Kaneko S."/>
            <person name="Yaguchi T."/>
        </authorList>
    </citation>
    <scope>NUCLEOTIDE SEQUENCE [LARGE SCALE GENOMIC DNA]</scope>
    <source>
        <strain evidence="1 2">IFM 68171</strain>
    </source>
</reference>
<organism evidence="1 2">
    <name type="scientific">Madurella fahalii</name>
    <dbReference type="NCBI Taxonomy" id="1157608"/>
    <lineage>
        <taxon>Eukaryota</taxon>
        <taxon>Fungi</taxon>
        <taxon>Dikarya</taxon>
        <taxon>Ascomycota</taxon>
        <taxon>Pezizomycotina</taxon>
        <taxon>Sordariomycetes</taxon>
        <taxon>Sordariomycetidae</taxon>
        <taxon>Sordariales</taxon>
        <taxon>Sordariales incertae sedis</taxon>
        <taxon>Madurella</taxon>
    </lineage>
</organism>
<evidence type="ECO:0000313" key="2">
    <source>
        <dbReference type="Proteomes" id="UP001628179"/>
    </source>
</evidence>
<sequence>MGLKANGVLLQENGPIESLDQLAQFCNRDVPVITMFRGELDSTYLLLRLQQLGFTNIHAVAVDVGAPVDEVGLTKHAAHFSAIFKFLYGRDPLSRKASRPPSAPTPTYVGMFLVSSSLTRLVTARLVTGYAKALNAGLLPHTANPSQNSRPRLNKCTQRLSFPRRFRSPYSHSVVSREKKAEKSAAAGLTIMSERKLSGDETCDAGSSRTAHWGIRRVSASRKMRTNGRDAAWIIRPRSSHSQIVWRI</sequence>
<comment type="caution">
    <text evidence="1">The sequence shown here is derived from an EMBL/GenBank/DDBJ whole genome shotgun (WGS) entry which is preliminary data.</text>
</comment>
<name>A0ABQ0G5I1_9PEZI</name>
<dbReference type="Gene3D" id="3.40.50.620">
    <property type="entry name" value="HUPs"/>
    <property type="match status" value="1"/>
</dbReference>
<dbReference type="RefSeq" id="XP_070914749.1">
    <property type="nucleotide sequence ID" value="XM_071058648.1"/>
</dbReference>
<dbReference type="EMBL" id="BAAFSV010000002">
    <property type="protein sequence ID" value="GAB1313017.1"/>
    <property type="molecule type" value="Genomic_DNA"/>
</dbReference>
<dbReference type="InterPro" id="IPR014729">
    <property type="entry name" value="Rossmann-like_a/b/a_fold"/>
</dbReference>
<proteinExistence type="predicted"/>
<dbReference type="GeneID" id="98173971"/>
<keyword evidence="2" id="KW-1185">Reference proteome</keyword>
<gene>
    <name evidence="1" type="ORF">MFIFM68171_03227</name>
</gene>
<dbReference type="Proteomes" id="UP001628179">
    <property type="component" value="Unassembled WGS sequence"/>
</dbReference>
<dbReference type="SUPFAM" id="SSF52402">
    <property type="entry name" value="Adenine nucleotide alpha hydrolases-like"/>
    <property type="match status" value="1"/>
</dbReference>
<protein>
    <submittedName>
        <fullName evidence="1">Uncharacterized protein</fullName>
    </submittedName>
</protein>
<accession>A0ABQ0G5I1</accession>
<evidence type="ECO:0000313" key="1">
    <source>
        <dbReference type="EMBL" id="GAB1313017.1"/>
    </source>
</evidence>